<dbReference type="RefSeq" id="WP_010799613.1">
    <property type="nucleotide sequence ID" value="NZ_JAAMQY010000010.1"/>
</dbReference>
<sequence>MKHGRINYSWLTEVYSATNKMLRWTGRCLPILAPLLIPSISMASSAGNLKISDFANDWKAEFKTILPVFLLGVAFLGICFAAVSVISAIIAKKNQRPLEWQVWGITGGAVAVIIPVLILAVAGSLSSNKGNASSVMSDLGI</sequence>
<dbReference type="AlphaFoldDB" id="A0A2X2DW93"/>
<feature type="transmembrane region" description="Helical" evidence="1">
    <location>
        <begin position="69"/>
        <end position="90"/>
    </location>
</feature>
<reference evidence="2 5" key="2">
    <citation type="submission" date="2020-11" db="EMBL/GenBank/DDBJ databases">
        <title>Enhanced detection system for hospital associated transmission using whole genome sequencing surveillance.</title>
        <authorList>
            <person name="Harrison L.H."/>
            <person name="Van Tyne D."/>
            <person name="Marsh J.W."/>
            <person name="Griffith M.P."/>
            <person name="Snyder D.J."/>
            <person name="Cooper V.S."/>
            <person name="Mustapha M."/>
        </authorList>
    </citation>
    <scope>NUCLEOTIDE SEQUENCE [LARGE SCALE GENOMIC DNA]</scope>
    <source>
        <strain evidence="2 5">PSB00013</strain>
    </source>
</reference>
<keyword evidence="1" id="KW-1133">Transmembrane helix</keyword>
<evidence type="ECO:0000313" key="2">
    <source>
        <dbReference type="EMBL" id="MBH3440929.1"/>
    </source>
</evidence>
<keyword evidence="1" id="KW-0472">Membrane</keyword>
<dbReference type="EMBL" id="JADTXM010000015">
    <property type="protein sequence ID" value="MBH3440929.1"/>
    <property type="molecule type" value="Genomic_DNA"/>
</dbReference>
<feature type="transmembrane region" description="Helical" evidence="1">
    <location>
        <begin position="102"/>
        <end position="125"/>
    </location>
</feature>
<dbReference type="Proteomes" id="UP000250443">
    <property type="component" value="Unassembled WGS sequence"/>
</dbReference>
<reference evidence="3 4" key="1">
    <citation type="submission" date="2018-06" db="EMBL/GenBank/DDBJ databases">
        <authorList>
            <consortium name="Pathogen Informatics"/>
            <person name="Doyle S."/>
        </authorList>
    </citation>
    <scope>NUCLEOTIDE SEQUENCE [LARGE SCALE GENOMIC DNA]</scope>
    <source>
        <strain evidence="3 4">NCTC11842</strain>
    </source>
</reference>
<evidence type="ECO:0000313" key="5">
    <source>
        <dbReference type="Proteomes" id="UP000638986"/>
    </source>
</evidence>
<organism evidence="3 4">
    <name type="scientific">Pseudomonas luteola</name>
    <dbReference type="NCBI Taxonomy" id="47886"/>
    <lineage>
        <taxon>Bacteria</taxon>
        <taxon>Pseudomonadati</taxon>
        <taxon>Pseudomonadota</taxon>
        <taxon>Gammaproteobacteria</taxon>
        <taxon>Pseudomonadales</taxon>
        <taxon>Pseudomonadaceae</taxon>
        <taxon>Pseudomonas</taxon>
    </lineage>
</organism>
<evidence type="ECO:0000256" key="1">
    <source>
        <dbReference type="SAM" id="Phobius"/>
    </source>
</evidence>
<protein>
    <submittedName>
        <fullName evidence="3">Uncharacterized protein</fullName>
    </submittedName>
</protein>
<gene>
    <name evidence="2" type="ORF">I5Q09_19790</name>
    <name evidence="3" type="ORF">NCTC11842_00114</name>
</gene>
<name>A0A2X2DW93_PSELU</name>
<dbReference type="EMBL" id="UAUF01000002">
    <property type="protein sequence ID" value="SPY99969.1"/>
    <property type="molecule type" value="Genomic_DNA"/>
</dbReference>
<accession>A0A2X2DW93</accession>
<evidence type="ECO:0000313" key="4">
    <source>
        <dbReference type="Proteomes" id="UP000250443"/>
    </source>
</evidence>
<evidence type="ECO:0000313" key="3">
    <source>
        <dbReference type="EMBL" id="SPY99969.1"/>
    </source>
</evidence>
<proteinExistence type="predicted"/>
<keyword evidence="1" id="KW-0812">Transmembrane</keyword>
<dbReference type="Proteomes" id="UP000638986">
    <property type="component" value="Unassembled WGS sequence"/>
</dbReference>